<keyword evidence="7" id="KW-1185">Reference proteome</keyword>
<accession>A0AA87ZB42</accession>
<evidence type="ECO:0000256" key="1">
    <source>
        <dbReference type="ARBA" id="ARBA00003211"/>
    </source>
</evidence>
<dbReference type="GO" id="GO:0008289">
    <property type="term" value="F:lipid binding"/>
    <property type="evidence" value="ECO:0007669"/>
    <property type="project" value="UniProtKB-KW"/>
</dbReference>
<dbReference type="AlphaFoldDB" id="A0AA87ZB42"/>
<dbReference type="GO" id="GO:0006869">
    <property type="term" value="P:lipid transport"/>
    <property type="evidence" value="ECO:0007669"/>
    <property type="project" value="InterPro"/>
</dbReference>
<evidence type="ECO:0000256" key="4">
    <source>
        <dbReference type="SAM" id="SignalP"/>
    </source>
</evidence>
<dbReference type="Pfam" id="PF00234">
    <property type="entry name" value="Tryp_alpha_amyl"/>
    <property type="match status" value="1"/>
</dbReference>
<dbReference type="PANTHER" id="PTHR33214:SF69">
    <property type="entry name" value="BIFUNCTIONAL INHIBITOR_LIPID-TRANSFER PROTEIN_SEED STORAGE 2S ALBUMIN SUPERFAMILY PROTEIN"/>
    <property type="match status" value="1"/>
</dbReference>
<protein>
    <recommendedName>
        <fullName evidence="5">Bifunctional inhibitor/plant lipid transfer protein/seed storage helical domain-containing protein</fullName>
    </recommendedName>
</protein>
<feature type="chain" id="PRO_5041637089" description="Bifunctional inhibitor/plant lipid transfer protein/seed storage helical domain-containing protein" evidence="4">
    <location>
        <begin position="28"/>
        <end position="97"/>
    </location>
</feature>
<dbReference type="InterPro" id="IPR016140">
    <property type="entry name" value="Bifunc_inhib/LTP/seed_store"/>
</dbReference>
<dbReference type="PANTHER" id="PTHR33214">
    <property type="entry name" value="BIFUNCTIONAL INHIBITOR/LIPID-TRANSFER PROTEIN/SEED STORAGE 2S ALBUMIN SUPERFAMILY PROTEIN"/>
    <property type="match status" value="1"/>
</dbReference>
<comment type="caution">
    <text evidence="6">The sequence shown here is derived from an EMBL/GenBank/DDBJ whole genome shotgun (WGS) entry which is preliminary data.</text>
</comment>
<proteinExistence type="predicted"/>
<gene>
    <name evidence="6" type="ORF">TIFTF001_001954</name>
</gene>
<dbReference type="SUPFAM" id="SSF47699">
    <property type="entry name" value="Bifunctional inhibitor/lipid-transfer protein/seed storage 2S albumin"/>
    <property type="match status" value="1"/>
</dbReference>
<dbReference type="Proteomes" id="UP001187192">
    <property type="component" value="Unassembled WGS sequence"/>
</dbReference>
<feature type="domain" description="Bifunctional inhibitor/plant lipid transfer protein/seed storage helical" evidence="5">
    <location>
        <begin position="32"/>
        <end position="96"/>
    </location>
</feature>
<keyword evidence="3" id="KW-0446">Lipid-binding</keyword>
<evidence type="ECO:0000256" key="3">
    <source>
        <dbReference type="ARBA" id="ARBA00023121"/>
    </source>
</evidence>
<evidence type="ECO:0000259" key="5">
    <source>
        <dbReference type="Pfam" id="PF00234"/>
    </source>
</evidence>
<name>A0AA87ZB42_FICCA</name>
<reference evidence="6" key="1">
    <citation type="submission" date="2023-07" db="EMBL/GenBank/DDBJ databases">
        <title>draft genome sequence of fig (Ficus carica).</title>
        <authorList>
            <person name="Takahashi T."/>
            <person name="Nishimura K."/>
        </authorList>
    </citation>
    <scope>NUCLEOTIDE SEQUENCE</scope>
</reference>
<keyword evidence="4" id="KW-0732">Signal</keyword>
<dbReference type="InterPro" id="IPR036312">
    <property type="entry name" value="Bifun_inhib/LTP/seed_sf"/>
</dbReference>
<evidence type="ECO:0000313" key="7">
    <source>
        <dbReference type="Proteomes" id="UP001187192"/>
    </source>
</evidence>
<dbReference type="Gene3D" id="1.10.110.10">
    <property type="entry name" value="Plant lipid-transfer and hydrophobic proteins"/>
    <property type="match status" value="1"/>
</dbReference>
<sequence length="97" mass="10473">MKKFSGLTLLAAAAAAVLISEAPVAEAANCNVMELSPCQPVVQKGEAPSETCCKKLKEQDPKCFCVYAKNPMLSNYFTSENEKKFSSCDVAFPKKCT</sequence>
<feature type="signal peptide" evidence="4">
    <location>
        <begin position="1"/>
        <end position="27"/>
    </location>
</feature>
<dbReference type="EMBL" id="BTGU01000002">
    <property type="protein sequence ID" value="GMN28185.1"/>
    <property type="molecule type" value="Genomic_DNA"/>
</dbReference>
<evidence type="ECO:0000313" key="6">
    <source>
        <dbReference type="EMBL" id="GMN28185.1"/>
    </source>
</evidence>
<comment type="function">
    <text evidence="1">Plant non-specific lipid-transfer proteins transfer phospholipids as well as galactolipids across membranes. May play a role in wax or cutin deposition in the cell walls of expanding epidermal cells and certain secretory tissues.</text>
</comment>
<evidence type="ECO:0000256" key="2">
    <source>
        <dbReference type="ARBA" id="ARBA00022448"/>
    </source>
</evidence>
<organism evidence="6 7">
    <name type="scientific">Ficus carica</name>
    <name type="common">Common fig</name>
    <dbReference type="NCBI Taxonomy" id="3494"/>
    <lineage>
        <taxon>Eukaryota</taxon>
        <taxon>Viridiplantae</taxon>
        <taxon>Streptophyta</taxon>
        <taxon>Embryophyta</taxon>
        <taxon>Tracheophyta</taxon>
        <taxon>Spermatophyta</taxon>
        <taxon>Magnoliopsida</taxon>
        <taxon>eudicotyledons</taxon>
        <taxon>Gunneridae</taxon>
        <taxon>Pentapetalae</taxon>
        <taxon>rosids</taxon>
        <taxon>fabids</taxon>
        <taxon>Rosales</taxon>
        <taxon>Moraceae</taxon>
        <taxon>Ficeae</taxon>
        <taxon>Ficus</taxon>
    </lineage>
</organism>
<keyword evidence="2" id="KW-0813">Transport</keyword>
<dbReference type="InterPro" id="IPR033872">
    <property type="entry name" value="nsLTP2"/>
</dbReference>